<accession>A0ACB9HUX5</accession>
<evidence type="ECO:0000313" key="1">
    <source>
        <dbReference type="EMBL" id="KAI3799589.1"/>
    </source>
</evidence>
<gene>
    <name evidence="1" type="ORF">L1987_34888</name>
</gene>
<reference evidence="1 2" key="2">
    <citation type="journal article" date="2022" name="Mol. Ecol. Resour.">
        <title>The genomes of chicory, endive, great burdock and yacon provide insights into Asteraceae paleo-polyploidization history and plant inulin production.</title>
        <authorList>
            <person name="Fan W."/>
            <person name="Wang S."/>
            <person name="Wang H."/>
            <person name="Wang A."/>
            <person name="Jiang F."/>
            <person name="Liu H."/>
            <person name="Zhao H."/>
            <person name="Xu D."/>
            <person name="Zhang Y."/>
        </authorList>
    </citation>
    <scope>NUCLEOTIDE SEQUENCE [LARGE SCALE GENOMIC DNA]</scope>
    <source>
        <strain evidence="2">cv. Yunnan</strain>
        <tissue evidence="1">Leaves</tissue>
    </source>
</reference>
<dbReference type="Proteomes" id="UP001056120">
    <property type="component" value="Linkage Group LG11"/>
</dbReference>
<protein>
    <submittedName>
        <fullName evidence="1">Uncharacterized protein</fullName>
    </submittedName>
</protein>
<organism evidence="1 2">
    <name type="scientific">Smallanthus sonchifolius</name>
    <dbReference type="NCBI Taxonomy" id="185202"/>
    <lineage>
        <taxon>Eukaryota</taxon>
        <taxon>Viridiplantae</taxon>
        <taxon>Streptophyta</taxon>
        <taxon>Embryophyta</taxon>
        <taxon>Tracheophyta</taxon>
        <taxon>Spermatophyta</taxon>
        <taxon>Magnoliopsida</taxon>
        <taxon>eudicotyledons</taxon>
        <taxon>Gunneridae</taxon>
        <taxon>Pentapetalae</taxon>
        <taxon>asterids</taxon>
        <taxon>campanulids</taxon>
        <taxon>Asterales</taxon>
        <taxon>Asteraceae</taxon>
        <taxon>Asteroideae</taxon>
        <taxon>Heliantheae alliance</taxon>
        <taxon>Millerieae</taxon>
        <taxon>Smallanthus</taxon>
    </lineage>
</organism>
<name>A0ACB9HUX5_9ASTR</name>
<evidence type="ECO:0000313" key="2">
    <source>
        <dbReference type="Proteomes" id="UP001056120"/>
    </source>
</evidence>
<proteinExistence type="predicted"/>
<sequence>MLYAPFIKVTVVDSTYEIQPPLVAIIIVPRGREHDRLYSSKAGYLRLQERFFNVSRLFIVANYRNGEALEFSDYQLFEVIEDDKKSAEEGVLDLLKPLTPSGLQSSQTRFVTYCDGLLHRWFISKGVRLDLGAFVVTDEVISINGKFEVRRRLRFNNTADLIHLEVRTDQGGTKEDLIKKHAKEDEGYKLDIHEILEPHNRAVKSSLEAYQVSAMNILNEYHRPQPKVKKHMLEFREKSYGNFDLLLMDIKHFQSGSGVIKIKVSDRNFVLLATQNDSSSHGGSTSAPKVEEYVQEFTTQEI</sequence>
<comment type="caution">
    <text evidence="1">The sequence shown here is derived from an EMBL/GenBank/DDBJ whole genome shotgun (WGS) entry which is preliminary data.</text>
</comment>
<reference evidence="2" key="1">
    <citation type="journal article" date="2022" name="Mol. Ecol. Resour.">
        <title>The genomes of chicory, endive, great burdock and yacon provide insights into Asteraceae palaeo-polyploidization history and plant inulin production.</title>
        <authorList>
            <person name="Fan W."/>
            <person name="Wang S."/>
            <person name="Wang H."/>
            <person name="Wang A."/>
            <person name="Jiang F."/>
            <person name="Liu H."/>
            <person name="Zhao H."/>
            <person name="Xu D."/>
            <person name="Zhang Y."/>
        </authorList>
    </citation>
    <scope>NUCLEOTIDE SEQUENCE [LARGE SCALE GENOMIC DNA]</scope>
    <source>
        <strain evidence="2">cv. Yunnan</strain>
    </source>
</reference>
<dbReference type="EMBL" id="CM042028">
    <property type="protein sequence ID" value="KAI3799589.1"/>
    <property type="molecule type" value="Genomic_DNA"/>
</dbReference>
<keyword evidence="2" id="KW-1185">Reference proteome</keyword>